<accession>A0A6C2C4C0</accession>
<evidence type="ECO:0000256" key="2">
    <source>
        <dbReference type="ARBA" id="ARBA00022857"/>
    </source>
</evidence>
<dbReference type="Proteomes" id="UP000371977">
    <property type="component" value="Unassembled WGS sequence"/>
</dbReference>
<dbReference type="PRINTS" id="PR00069">
    <property type="entry name" value="ALDKETRDTASE"/>
</dbReference>
<evidence type="ECO:0000256" key="6">
    <source>
        <dbReference type="PIRSR" id="PIRSR000097-3"/>
    </source>
</evidence>
<dbReference type="InterPro" id="IPR023210">
    <property type="entry name" value="NADP_OxRdtase_dom"/>
</dbReference>
<protein>
    <submittedName>
        <fullName evidence="8">Aldo/keto reductase</fullName>
    </submittedName>
</protein>
<dbReference type="InterPro" id="IPR020471">
    <property type="entry name" value="AKR"/>
</dbReference>
<comment type="similarity">
    <text evidence="1">Belongs to the aldo/keto reductase family.</text>
</comment>
<feature type="binding site" evidence="5">
    <location>
        <position position="107"/>
    </location>
    <ligand>
        <name>substrate</name>
    </ligand>
</feature>
<dbReference type="PROSITE" id="PS00063">
    <property type="entry name" value="ALDOKETO_REDUCTASE_3"/>
    <property type="match status" value="1"/>
</dbReference>
<dbReference type="AlphaFoldDB" id="A0A6C2C4C0"/>
<evidence type="ECO:0000259" key="7">
    <source>
        <dbReference type="Pfam" id="PF00248"/>
    </source>
</evidence>
<name>A0A6C2C4C0_9LACO</name>
<reference evidence="8 9" key="1">
    <citation type="submission" date="2019-01" db="EMBL/GenBank/DDBJ databases">
        <title>Weissella sp. nov., a novel lactic acid bacterium isolated from animal feces.</title>
        <authorList>
            <person name="Wang L.-T."/>
        </authorList>
    </citation>
    <scope>NUCLEOTIDE SEQUENCE [LARGE SCALE GENOMIC DNA]</scope>
    <source>
        <strain evidence="8 9">8H-2</strain>
    </source>
</reference>
<feature type="domain" description="NADP-dependent oxidoreductase" evidence="7">
    <location>
        <begin position="15"/>
        <end position="257"/>
    </location>
</feature>
<feature type="site" description="Lowers pKa of active site Tyr" evidence="6">
    <location>
        <position position="74"/>
    </location>
</feature>
<dbReference type="EMBL" id="SDGZ01000017">
    <property type="protein sequence ID" value="TYC48738.1"/>
    <property type="molecule type" value="Genomic_DNA"/>
</dbReference>
<dbReference type="PANTHER" id="PTHR43827">
    <property type="entry name" value="2,5-DIKETO-D-GLUCONIC ACID REDUCTASE"/>
    <property type="match status" value="1"/>
</dbReference>
<evidence type="ECO:0000256" key="3">
    <source>
        <dbReference type="ARBA" id="ARBA00023002"/>
    </source>
</evidence>
<dbReference type="FunFam" id="3.20.20.100:FF:000015">
    <property type="entry name" value="Oxidoreductase, aldo/keto reductase family"/>
    <property type="match status" value="1"/>
</dbReference>
<keyword evidence="3" id="KW-0560">Oxidoreductase</keyword>
<evidence type="ECO:0000256" key="5">
    <source>
        <dbReference type="PIRSR" id="PIRSR000097-2"/>
    </source>
</evidence>
<dbReference type="InterPro" id="IPR036812">
    <property type="entry name" value="NAD(P)_OxRdtase_dom_sf"/>
</dbReference>
<dbReference type="GO" id="GO:0016616">
    <property type="term" value="F:oxidoreductase activity, acting on the CH-OH group of donors, NAD or NADP as acceptor"/>
    <property type="evidence" value="ECO:0007669"/>
    <property type="project" value="UniProtKB-ARBA"/>
</dbReference>
<proteinExistence type="inferred from homology"/>
<dbReference type="InterPro" id="IPR018170">
    <property type="entry name" value="Aldo/ket_reductase_CS"/>
</dbReference>
<dbReference type="SUPFAM" id="SSF51430">
    <property type="entry name" value="NAD(P)-linked oxidoreductase"/>
    <property type="match status" value="1"/>
</dbReference>
<gene>
    <name evidence="8" type="ORF">ESZ50_08180</name>
</gene>
<evidence type="ECO:0000256" key="4">
    <source>
        <dbReference type="PIRSR" id="PIRSR000097-1"/>
    </source>
</evidence>
<dbReference type="PIRSF" id="PIRSF000097">
    <property type="entry name" value="AKR"/>
    <property type="match status" value="1"/>
</dbReference>
<dbReference type="PROSITE" id="PS00062">
    <property type="entry name" value="ALDOKETO_REDUCTASE_2"/>
    <property type="match status" value="1"/>
</dbReference>
<evidence type="ECO:0000256" key="1">
    <source>
        <dbReference type="ARBA" id="ARBA00007905"/>
    </source>
</evidence>
<dbReference type="Pfam" id="PF00248">
    <property type="entry name" value="Aldo_ket_red"/>
    <property type="match status" value="1"/>
</dbReference>
<dbReference type="PROSITE" id="PS00798">
    <property type="entry name" value="ALDOKETO_REDUCTASE_1"/>
    <property type="match status" value="1"/>
</dbReference>
<organism evidence="8 9">
    <name type="scientific">Weissella muntiaci</name>
    <dbReference type="NCBI Taxonomy" id="2508881"/>
    <lineage>
        <taxon>Bacteria</taxon>
        <taxon>Bacillati</taxon>
        <taxon>Bacillota</taxon>
        <taxon>Bacilli</taxon>
        <taxon>Lactobacillales</taxon>
        <taxon>Lactobacillaceae</taxon>
        <taxon>Weissella</taxon>
    </lineage>
</organism>
<feature type="active site" description="Proton donor" evidence="4">
    <location>
        <position position="49"/>
    </location>
</feature>
<dbReference type="Gene3D" id="3.20.20.100">
    <property type="entry name" value="NADP-dependent oxidoreductase domain"/>
    <property type="match status" value="1"/>
</dbReference>
<dbReference type="OrthoDB" id="9804790at2"/>
<evidence type="ECO:0000313" key="9">
    <source>
        <dbReference type="Proteomes" id="UP000371977"/>
    </source>
</evidence>
<comment type="caution">
    <text evidence="8">The sequence shown here is derived from an EMBL/GenBank/DDBJ whole genome shotgun (WGS) entry which is preliminary data.</text>
</comment>
<keyword evidence="9" id="KW-1185">Reference proteome</keyword>
<dbReference type="PANTHER" id="PTHR43827:SF3">
    <property type="entry name" value="NADP-DEPENDENT OXIDOREDUCTASE DOMAIN-CONTAINING PROTEIN"/>
    <property type="match status" value="1"/>
</dbReference>
<sequence>MSTITLNENTNIPLLGFGVFQVTDQGDAKQAVIDAVRQGYRLIDTAASYGNERAVGEALQEVDVPRNELFITTKLWVEDTGYDATKVALKRSLERLQLDYLDLYLIHQPYGDIFGSWRAMNEAKEAGLIKSIGVSNFSIAQLTNLAEFTGIKPEINQIEVNPFNQNQVAVEYFANYGVKVEAWAPFAEGKHGLFTNDILTGIAADHHKSVAQIVLRWLVQNGIIPLAKSVKRDRMAQNLAVLDFELSKDELDLIKTLDTGESQFFSHEDPVMIKWMAQRHIEL</sequence>
<evidence type="ECO:0000313" key="8">
    <source>
        <dbReference type="EMBL" id="TYC48738.1"/>
    </source>
</evidence>
<dbReference type="RefSeq" id="WP_148623084.1">
    <property type="nucleotide sequence ID" value="NZ_SDGZ01000017.1"/>
</dbReference>
<keyword evidence="2" id="KW-0521">NADP</keyword>